<sequence length="40" mass="4682">MRCIKLIADRTRIIHLVHRGKTRAFERLAGQDFWASEKSA</sequence>
<evidence type="ECO:0000313" key="2">
    <source>
        <dbReference type="Proteomes" id="UP001272137"/>
    </source>
</evidence>
<name>A0AAW9D3Z9_BURTH</name>
<dbReference type="EMBL" id="QXCT01000002">
    <property type="protein sequence ID" value="MDW9256046.1"/>
    <property type="molecule type" value="Genomic_DNA"/>
</dbReference>
<protein>
    <submittedName>
        <fullName evidence="1">Uncharacterized protein</fullName>
    </submittedName>
</protein>
<evidence type="ECO:0000313" key="1">
    <source>
        <dbReference type="EMBL" id="MDW9256046.1"/>
    </source>
</evidence>
<dbReference type="Proteomes" id="UP001272137">
    <property type="component" value="Unassembled WGS sequence"/>
</dbReference>
<dbReference type="AlphaFoldDB" id="A0AAW9D3Z9"/>
<accession>A0AAW9D3Z9</accession>
<reference evidence="1" key="1">
    <citation type="submission" date="2018-08" db="EMBL/GenBank/DDBJ databases">
        <title>Identification of Burkholderia cepacia strains that express a Burkholderia pseudomallei-like capsular polysaccharide.</title>
        <authorList>
            <person name="Burtnick M.N."/>
            <person name="Vongsouvath M."/>
            <person name="Newton P."/>
            <person name="Wuthiekanun V."/>
            <person name="Limmathurotsakul D."/>
            <person name="Brett P.J."/>
            <person name="Chantratita N."/>
            <person name="Dance D.A."/>
        </authorList>
    </citation>
    <scope>NUCLEOTIDE SEQUENCE</scope>
    <source>
        <strain evidence="1">SBXCC001</strain>
    </source>
</reference>
<gene>
    <name evidence="1" type="ORF">C7S16_3472</name>
</gene>
<proteinExistence type="predicted"/>
<comment type="caution">
    <text evidence="1">The sequence shown here is derived from an EMBL/GenBank/DDBJ whole genome shotgun (WGS) entry which is preliminary data.</text>
</comment>
<organism evidence="1 2">
    <name type="scientific">Burkholderia thailandensis</name>
    <dbReference type="NCBI Taxonomy" id="57975"/>
    <lineage>
        <taxon>Bacteria</taxon>
        <taxon>Pseudomonadati</taxon>
        <taxon>Pseudomonadota</taxon>
        <taxon>Betaproteobacteria</taxon>
        <taxon>Burkholderiales</taxon>
        <taxon>Burkholderiaceae</taxon>
        <taxon>Burkholderia</taxon>
        <taxon>pseudomallei group</taxon>
    </lineage>
</organism>